<dbReference type="GO" id="GO:0007165">
    <property type="term" value="P:signal transduction"/>
    <property type="evidence" value="ECO:0007669"/>
    <property type="project" value="UniProtKB-KW"/>
</dbReference>
<dbReference type="GO" id="GO:0016020">
    <property type="term" value="C:membrane"/>
    <property type="evidence" value="ECO:0007669"/>
    <property type="project" value="InterPro"/>
</dbReference>
<feature type="domain" description="Phytochrome chromophore attachment site" evidence="6">
    <location>
        <begin position="576"/>
        <end position="740"/>
    </location>
</feature>
<feature type="domain" description="Methyl-accepting transducer" evidence="7">
    <location>
        <begin position="1615"/>
        <end position="1851"/>
    </location>
</feature>
<dbReference type="Gene3D" id="3.30.450.40">
    <property type="match status" value="7"/>
</dbReference>
<dbReference type="CDD" id="cd11386">
    <property type="entry name" value="MCP_signal"/>
    <property type="match status" value="1"/>
</dbReference>
<feature type="domain" description="HAMP" evidence="8">
    <location>
        <begin position="1577"/>
        <end position="1610"/>
    </location>
</feature>
<feature type="coiled-coil region" evidence="4">
    <location>
        <begin position="124"/>
        <end position="176"/>
    </location>
</feature>
<dbReference type="PROSITE" id="PS50046">
    <property type="entry name" value="PHYTOCHROME_2"/>
    <property type="match status" value="7"/>
</dbReference>
<dbReference type="SUPFAM" id="SSF55781">
    <property type="entry name" value="GAF domain-like"/>
    <property type="match status" value="7"/>
</dbReference>
<protein>
    <submittedName>
        <fullName evidence="9">Methyl-accepting chemotaxis sensory transducer with GAF sensor</fullName>
    </submittedName>
</protein>
<dbReference type="InterPro" id="IPR004090">
    <property type="entry name" value="Chemotax_Me-accpt_rcpt"/>
</dbReference>
<evidence type="ECO:0000256" key="3">
    <source>
        <dbReference type="PROSITE-ProRule" id="PRU00284"/>
    </source>
</evidence>
<proteinExistence type="inferred from homology"/>
<feature type="coiled-coil region" evidence="4">
    <location>
        <begin position="1533"/>
        <end position="1571"/>
    </location>
</feature>
<organism evidence="9 10">
    <name type="scientific">Hyella patelloides LEGE 07179</name>
    <dbReference type="NCBI Taxonomy" id="945734"/>
    <lineage>
        <taxon>Bacteria</taxon>
        <taxon>Bacillati</taxon>
        <taxon>Cyanobacteriota</taxon>
        <taxon>Cyanophyceae</taxon>
        <taxon>Pleurocapsales</taxon>
        <taxon>Hyellaceae</taxon>
        <taxon>Hyella</taxon>
    </lineage>
</organism>
<sequence>MSNSSYPQENIEIEYSKKQQKESELELKNQTKKELSINTPPPRGKSSENGDYSVLGSQNNSEQIELQANIIDRIEKEDLLINNLANLEPIKSEIQHLVEVIQGKMNSHNNDRSSVIDKTNNTANSELQQTIAAIKTELAKIDNLENSGLQEQLEQIEKLTQNAQEFNGQLSSAVESKIKAARQVALAIAKQMAQAEDAEDLFRIVAAQLQKVLQADRVVIYHFDGINTGTVIMESMVTGWTPMLGETVPALTFGTNKAKEYQKQQYIAIEDVKKGGLSPYQLQILDKYQVKASVAFPICFNEKIWGLLVAQQCSKSRTWSETEITLLYQIVNELGLRMQPAEFQEQLHAMARQEEAVNKVIRKIQRTRDIKGIFKTATQEIRQILKADRAVVYRFYPDWSGEVVAESVAGGWISLIQEQDRDPSIRQDLMSSDVCSVKSMDTPPNVDTDTYFKNTKGGLYTQGVHYRRVDDIYQMDFSPCYLDSLEKFQCKAYINIPLFQGEKLWGLFCVYQNNAPREWKESEINTLLRFSAPLATVLNQADIIDQLTAESAKVAQSVERERTLTRINDRIRESLDLDVVFRTAVDEIRKFLSADRSVVYRFYPDWSGEIVAESVASGWAALMEMQNKDSSLKEELMTSDRCIVKQYGSPAQLDPDTYFQETQGGTYNQGQKFRQVNDIYAMGFSGCYIATLEKFECRAYINVPIFQENRLWGLLCVYQNDAPRQWQESDVDFMMRVSSPLGVALRQAEFVDQMKREADKVAKSVQREKTLARITDQIRESLDVDTIFRTATQEIRQLFNADRAVVYRFYPDWSGEIVAESVASGWISLMTLQEKDSSLKTDLMSSDRCSVKKKDSPANLDPDTYFQDTKGGMYNQGEKFRQVDDIYAMDFTACYLASLEKFQCKAYINVPIFQGNKLWGLLCVYQNDAPRKWQPEETDVLVRLANPLGVALQQAEFVSQLKEQSDAIAQSAERDQVVDRIINDLRDSTETNQIFRTAVTEIRQLLKADRTVIYHFYPDWSGEILAESVATGWISLMQEQEKDTSLKTDLMSSDRCSVKRLGSPKNLDADTYLQETQGGMYNQGDNYRRVDDIYAMNFSSCYLASLEKFQCKAYINVPIFQGDTLWGLLCVYQNDSTRVWEDSEINVLLKIANPLAIAIQKAETITAMQKQSKKLSLQAEREKNFARLTSRLLRSSDRKTIFRISTQDVRNMLKCDRVSLYKFNPDWSGYFVADSAVAGYMSLLDVIPVIEDSHLQDTQGGRYKDNDHLVVQDIYTVGHSDCHVELLEQMQARSYIIVPVFVDRQLWGLLGAYQNDAPRDWEQAEVDSFVQVGVQLGLALRQVNYLDQVKAQSDQLTKIAERETNFIRLIYKIGQRIIERLQQKTLNPDTLFRSVTQELRQLLKADRVAVYQFNADWSGKFTIEDVGSGYLRLAGTDASYVEDASLQETRGGKYRNKETSAVNNIEEAPELTFDRDLLQQWGVKAYAIAPLFKGEKLWGLLATYQNTEARQWEEGEINLLVQIATQLGIVLQQAEYLEQLQMKSEQLEDAAQREKAAKEQLQQRAVQMLESVKPAFQGDLTVRAPISEDEVGTIAEAYNNTLQSLRKIVVQVQAAASKVGETSKGSEEAISVLSEQAHQEVEEVTKALDRIQEMVATTQAVATNAQQVEVAVQQANETVRKGDTAMNRTVDGILAIRETVSETSKKIKRLAESSQKISKVVSLISNFTTQTQLLSLNAAIEATRAGEYGRGFAVVADEVRSLAQQSAEATKEIEKLVQEIQTETSAVSAAMDTGIEQVVGGTNLVNETRQDLTAIVAATDQISELVQGITQATQVQTEQSEAVTKTMTDLAAVANKTSADSVEISTSFQELLTTAQELEASVGQFKVS</sequence>
<dbReference type="PROSITE" id="PS50885">
    <property type="entry name" value="HAMP"/>
    <property type="match status" value="1"/>
</dbReference>
<name>A0A563VXL1_9CYAN</name>
<dbReference type="OrthoDB" id="419276at2"/>
<dbReference type="InterPro" id="IPR016132">
    <property type="entry name" value="Phyto_chromo_attachment"/>
</dbReference>
<dbReference type="PANTHER" id="PTHR32089">
    <property type="entry name" value="METHYL-ACCEPTING CHEMOTAXIS PROTEIN MCPB"/>
    <property type="match status" value="1"/>
</dbReference>
<evidence type="ECO:0000256" key="2">
    <source>
        <dbReference type="ARBA" id="ARBA00029447"/>
    </source>
</evidence>
<dbReference type="InterPro" id="IPR003660">
    <property type="entry name" value="HAMP_dom"/>
</dbReference>
<evidence type="ECO:0000256" key="1">
    <source>
        <dbReference type="ARBA" id="ARBA00023224"/>
    </source>
</evidence>
<evidence type="ECO:0000259" key="6">
    <source>
        <dbReference type="PROSITE" id="PS50046"/>
    </source>
</evidence>
<dbReference type="Pfam" id="PF00015">
    <property type="entry name" value="MCPsignal"/>
    <property type="match status" value="1"/>
</dbReference>
<evidence type="ECO:0000313" key="10">
    <source>
        <dbReference type="Proteomes" id="UP000320055"/>
    </source>
</evidence>
<feature type="domain" description="Phytochrome chromophore attachment site" evidence="6">
    <location>
        <begin position="990"/>
        <end position="1154"/>
    </location>
</feature>
<feature type="domain" description="Phytochrome chromophore attachment site" evidence="6">
    <location>
        <begin position="1387"/>
        <end position="1526"/>
    </location>
</feature>
<evidence type="ECO:0000256" key="5">
    <source>
        <dbReference type="SAM" id="MobiDB-lite"/>
    </source>
</evidence>
<evidence type="ECO:0000259" key="8">
    <source>
        <dbReference type="PROSITE" id="PS50885"/>
    </source>
</evidence>
<evidence type="ECO:0000256" key="4">
    <source>
        <dbReference type="SAM" id="Coils"/>
    </source>
</evidence>
<feature type="domain" description="Phytochrome chromophore attachment site" evidence="6">
    <location>
        <begin position="369"/>
        <end position="533"/>
    </location>
</feature>
<dbReference type="InterPro" id="IPR003018">
    <property type="entry name" value="GAF"/>
</dbReference>
<dbReference type="GO" id="GO:0004888">
    <property type="term" value="F:transmembrane signaling receptor activity"/>
    <property type="evidence" value="ECO:0007669"/>
    <property type="project" value="InterPro"/>
</dbReference>
<feature type="domain" description="Phytochrome chromophore attachment site" evidence="6">
    <location>
        <begin position="783"/>
        <end position="947"/>
    </location>
</feature>
<dbReference type="Gene3D" id="1.10.287.950">
    <property type="entry name" value="Methyl-accepting chemotaxis protein"/>
    <property type="match status" value="1"/>
</dbReference>
<gene>
    <name evidence="9" type="ORF">H1P_410011</name>
</gene>
<dbReference type="InterPro" id="IPR029016">
    <property type="entry name" value="GAF-like_dom_sf"/>
</dbReference>
<comment type="similarity">
    <text evidence="2">Belongs to the methyl-accepting chemotaxis (MCP) protein family.</text>
</comment>
<dbReference type="PROSITE" id="PS50111">
    <property type="entry name" value="CHEMOTAXIS_TRANSDUC_2"/>
    <property type="match status" value="1"/>
</dbReference>
<keyword evidence="4" id="KW-0175">Coiled coil</keyword>
<accession>A0A563VXL1</accession>
<reference evidence="9 10" key="1">
    <citation type="submission" date="2019-01" db="EMBL/GenBank/DDBJ databases">
        <authorList>
            <person name="Brito A."/>
        </authorList>
    </citation>
    <scope>NUCLEOTIDE SEQUENCE [LARGE SCALE GENOMIC DNA]</scope>
    <source>
        <strain evidence="9">1</strain>
    </source>
</reference>
<dbReference type="SMART" id="SM00065">
    <property type="entry name" value="GAF"/>
    <property type="match status" value="7"/>
</dbReference>
<feature type="compositionally biased region" description="Basic and acidic residues" evidence="5">
    <location>
        <begin position="14"/>
        <end position="35"/>
    </location>
</feature>
<dbReference type="Pfam" id="PF01590">
    <property type="entry name" value="GAF"/>
    <property type="match status" value="7"/>
</dbReference>
<feature type="region of interest" description="Disordered" evidence="5">
    <location>
        <begin position="1"/>
        <end position="59"/>
    </location>
</feature>
<dbReference type="CDD" id="cd06225">
    <property type="entry name" value="HAMP"/>
    <property type="match status" value="1"/>
</dbReference>
<dbReference type="PANTHER" id="PTHR32089:SF114">
    <property type="entry name" value="METHYL-ACCEPTING CHEMOTAXIS PROTEIN MCPB"/>
    <property type="match status" value="1"/>
</dbReference>
<feature type="domain" description="Phytochrome chromophore attachment site" evidence="6">
    <location>
        <begin position="1197"/>
        <end position="1335"/>
    </location>
</feature>
<keyword evidence="10" id="KW-1185">Reference proteome</keyword>
<dbReference type="SUPFAM" id="SSF58104">
    <property type="entry name" value="Methyl-accepting chemotaxis protein (MCP) signaling domain"/>
    <property type="match status" value="1"/>
</dbReference>
<dbReference type="SMART" id="SM00283">
    <property type="entry name" value="MA"/>
    <property type="match status" value="1"/>
</dbReference>
<dbReference type="Proteomes" id="UP000320055">
    <property type="component" value="Unassembled WGS sequence"/>
</dbReference>
<dbReference type="GO" id="GO:0006935">
    <property type="term" value="P:chemotaxis"/>
    <property type="evidence" value="ECO:0007669"/>
    <property type="project" value="InterPro"/>
</dbReference>
<dbReference type="PRINTS" id="PR00260">
    <property type="entry name" value="CHEMTRNSDUCR"/>
</dbReference>
<evidence type="ECO:0000313" key="9">
    <source>
        <dbReference type="EMBL" id="VEP16145.1"/>
    </source>
</evidence>
<dbReference type="RefSeq" id="WP_144865904.1">
    <property type="nucleotide sequence ID" value="NZ_LR213801.1"/>
</dbReference>
<evidence type="ECO:0000259" key="7">
    <source>
        <dbReference type="PROSITE" id="PS50111"/>
    </source>
</evidence>
<feature type="domain" description="Phytochrome chromophore attachment site" evidence="6">
    <location>
        <begin position="197"/>
        <end position="333"/>
    </location>
</feature>
<dbReference type="EMBL" id="CAACVJ010000346">
    <property type="protein sequence ID" value="VEP16145.1"/>
    <property type="molecule type" value="Genomic_DNA"/>
</dbReference>
<feature type="compositionally biased region" description="Polar residues" evidence="5">
    <location>
        <begin position="47"/>
        <end position="59"/>
    </location>
</feature>
<feature type="coiled-coil region" evidence="4">
    <location>
        <begin position="1759"/>
        <end position="1786"/>
    </location>
</feature>
<dbReference type="InterPro" id="IPR004089">
    <property type="entry name" value="MCPsignal_dom"/>
</dbReference>
<keyword evidence="1 3" id="KW-0807">Transducer</keyword>